<feature type="transmembrane region" description="Helical" evidence="9">
    <location>
        <begin position="295"/>
        <end position="312"/>
    </location>
</feature>
<dbReference type="InterPro" id="IPR000719">
    <property type="entry name" value="Prot_kinase_dom"/>
</dbReference>
<evidence type="ECO:0000256" key="3">
    <source>
        <dbReference type="ARBA" id="ARBA00022679"/>
    </source>
</evidence>
<keyword evidence="3" id="KW-0808">Transferase</keyword>
<protein>
    <recommendedName>
        <fullName evidence="1">non-specific serine/threonine protein kinase</fullName>
        <ecNumber evidence="1">2.7.11.1</ecNumber>
    </recommendedName>
</protein>
<keyword evidence="9" id="KW-1133">Transmembrane helix</keyword>
<organism evidence="11 12">
    <name type="scientific">Microvenator marinus</name>
    <dbReference type="NCBI Taxonomy" id="2600177"/>
    <lineage>
        <taxon>Bacteria</taxon>
        <taxon>Deltaproteobacteria</taxon>
        <taxon>Bradymonadales</taxon>
        <taxon>Microvenatoraceae</taxon>
        <taxon>Microvenator</taxon>
    </lineage>
</organism>
<dbReference type="CDD" id="cd14014">
    <property type="entry name" value="STKc_PknB_like"/>
    <property type="match status" value="1"/>
</dbReference>
<dbReference type="KEGG" id="bbae:FRD01_12535"/>
<dbReference type="Pfam" id="PF00069">
    <property type="entry name" value="Pkinase"/>
    <property type="match status" value="1"/>
</dbReference>
<evidence type="ECO:0000313" key="12">
    <source>
        <dbReference type="Proteomes" id="UP000321595"/>
    </source>
</evidence>
<dbReference type="AlphaFoldDB" id="A0A5B8XS82"/>
<dbReference type="PANTHER" id="PTHR24363">
    <property type="entry name" value="SERINE/THREONINE PROTEIN KINASE"/>
    <property type="match status" value="1"/>
</dbReference>
<evidence type="ECO:0000256" key="8">
    <source>
        <dbReference type="ARBA" id="ARBA00048679"/>
    </source>
</evidence>
<comment type="catalytic activity">
    <reaction evidence="8">
        <text>L-seryl-[protein] + ATP = O-phospho-L-seryl-[protein] + ADP + H(+)</text>
        <dbReference type="Rhea" id="RHEA:17989"/>
        <dbReference type="Rhea" id="RHEA-COMP:9863"/>
        <dbReference type="Rhea" id="RHEA-COMP:11604"/>
        <dbReference type="ChEBI" id="CHEBI:15378"/>
        <dbReference type="ChEBI" id="CHEBI:29999"/>
        <dbReference type="ChEBI" id="CHEBI:30616"/>
        <dbReference type="ChEBI" id="CHEBI:83421"/>
        <dbReference type="ChEBI" id="CHEBI:456216"/>
        <dbReference type="EC" id="2.7.11.1"/>
    </reaction>
</comment>
<evidence type="ECO:0000259" key="10">
    <source>
        <dbReference type="PROSITE" id="PS50011"/>
    </source>
</evidence>
<dbReference type="InterPro" id="IPR011009">
    <property type="entry name" value="Kinase-like_dom_sf"/>
</dbReference>
<accession>A0A5B8XS82</accession>
<dbReference type="RefSeq" id="WP_146960130.1">
    <property type="nucleotide sequence ID" value="NZ_CP042467.1"/>
</dbReference>
<comment type="catalytic activity">
    <reaction evidence="7">
        <text>L-threonyl-[protein] + ATP = O-phospho-L-threonyl-[protein] + ADP + H(+)</text>
        <dbReference type="Rhea" id="RHEA:46608"/>
        <dbReference type="Rhea" id="RHEA-COMP:11060"/>
        <dbReference type="Rhea" id="RHEA-COMP:11605"/>
        <dbReference type="ChEBI" id="CHEBI:15378"/>
        <dbReference type="ChEBI" id="CHEBI:30013"/>
        <dbReference type="ChEBI" id="CHEBI:30616"/>
        <dbReference type="ChEBI" id="CHEBI:61977"/>
        <dbReference type="ChEBI" id="CHEBI:456216"/>
        <dbReference type="EC" id="2.7.11.1"/>
    </reaction>
</comment>
<keyword evidence="9" id="KW-0472">Membrane</keyword>
<keyword evidence="9" id="KW-0812">Transmembrane</keyword>
<evidence type="ECO:0000256" key="7">
    <source>
        <dbReference type="ARBA" id="ARBA00047899"/>
    </source>
</evidence>
<dbReference type="SUPFAM" id="SSF56112">
    <property type="entry name" value="Protein kinase-like (PK-like)"/>
    <property type="match status" value="1"/>
</dbReference>
<sequence length="417" mass="46823">MTEIESKHRDALPGLEWLEYLGQGQAKTWRARDRDQEVIVKIFEFEELDEWKGIDLFRREITVLKGLNHPGIPKYIRHVEIEDDGLRIYLIQEFVDAPSLEKLRAAPADLEQIARGVLEILFYLQSFSPPLVHRDIKPSNILYRAPDVFLIDFGAVQLVTPSDEGGSTIVGTTGFMPYEQLMGRAVPASDLYALGMTLVRLATGRAPDTLPVHKMKTLWENQLVLTLRPAFKGFISKLIEPIVDDRVQDASSALKLLNEGSGETRLARRPIETKLILETSPGALRIKPPSQSGRLIAFASIITIVLLFIAIFGGAKTIPVLAGLVFLPILFWDHYTRPNEITIYPKRYTIKSPKGIIDSGPINNFVKFELISHGQEKVPAAITTKDSHRLSVKVSVEEIDWLNATINNFVSEHDGDE</sequence>
<gene>
    <name evidence="11" type="ORF">FRD01_12535</name>
</gene>
<dbReference type="PANTHER" id="PTHR24363:SF0">
    <property type="entry name" value="SERINE_THREONINE KINASE LIKE DOMAIN CONTAINING 1"/>
    <property type="match status" value="1"/>
</dbReference>
<evidence type="ECO:0000256" key="5">
    <source>
        <dbReference type="ARBA" id="ARBA00022777"/>
    </source>
</evidence>
<keyword evidence="4" id="KW-0547">Nucleotide-binding</keyword>
<dbReference type="OrthoDB" id="5518868at2"/>
<dbReference type="SMART" id="SM00220">
    <property type="entry name" value="S_TKc"/>
    <property type="match status" value="1"/>
</dbReference>
<evidence type="ECO:0000313" key="11">
    <source>
        <dbReference type="EMBL" id="QED28047.1"/>
    </source>
</evidence>
<dbReference type="PROSITE" id="PS00108">
    <property type="entry name" value="PROTEIN_KINASE_ST"/>
    <property type="match status" value="1"/>
</dbReference>
<evidence type="ECO:0000256" key="6">
    <source>
        <dbReference type="ARBA" id="ARBA00022840"/>
    </source>
</evidence>
<evidence type="ECO:0000256" key="1">
    <source>
        <dbReference type="ARBA" id="ARBA00012513"/>
    </source>
</evidence>
<dbReference type="EC" id="2.7.11.1" evidence="1"/>
<evidence type="ECO:0000256" key="9">
    <source>
        <dbReference type="SAM" id="Phobius"/>
    </source>
</evidence>
<dbReference type="Proteomes" id="UP000321595">
    <property type="component" value="Chromosome"/>
</dbReference>
<keyword evidence="5 11" id="KW-0418">Kinase</keyword>
<dbReference type="Gene3D" id="1.10.510.10">
    <property type="entry name" value="Transferase(Phosphotransferase) domain 1"/>
    <property type="match status" value="1"/>
</dbReference>
<reference evidence="11 12" key="1">
    <citation type="submission" date="2019-08" db="EMBL/GenBank/DDBJ databases">
        <authorList>
            <person name="Liang Q."/>
        </authorList>
    </citation>
    <scope>NUCLEOTIDE SEQUENCE [LARGE SCALE GENOMIC DNA]</scope>
    <source>
        <strain evidence="11 12">V1718</strain>
    </source>
</reference>
<dbReference type="GO" id="GO:0004674">
    <property type="term" value="F:protein serine/threonine kinase activity"/>
    <property type="evidence" value="ECO:0007669"/>
    <property type="project" value="UniProtKB-KW"/>
</dbReference>
<proteinExistence type="predicted"/>
<feature type="domain" description="Protein kinase" evidence="10">
    <location>
        <begin position="15"/>
        <end position="257"/>
    </location>
</feature>
<name>A0A5B8XS82_9DELT</name>
<evidence type="ECO:0000256" key="4">
    <source>
        <dbReference type="ARBA" id="ARBA00022741"/>
    </source>
</evidence>
<keyword evidence="12" id="KW-1185">Reference proteome</keyword>
<dbReference type="EMBL" id="CP042467">
    <property type="protein sequence ID" value="QED28047.1"/>
    <property type="molecule type" value="Genomic_DNA"/>
</dbReference>
<dbReference type="PROSITE" id="PS50011">
    <property type="entry name" value="PROTEIN_KINASE_DOM"/>
    <property type="match status" value="1"/>
</dbReference>
<keyword evidence="2 11" id="KW-0723">Serine/threonine-protein kinase</keyword>
<dbReference type="InterPro" id="IPR008271">
    <property type="entry name" value="Ser/Thr_kinase_AS"/>
</dbReference>
<evidence type="ECO:0000256" key="2">
    <source>
        <dbReference type="ARBA" id="ARBA00022527"/>
    </source>
</evidence>
<keyword evidence="6" id="KW-0067">ATP-binding</keyword>
<dbReference type="GO" id="GO:0005524">
    <property type="term" value="F:ATP binding"/>
    <property type="evidence" value="ECO:0007669"/>
    <property type="project" value="UniProtKB-KW"/>
</dbReference>